<evidence type="ECO:0008006" key="5">
    <source>
        <dbReference type="Google" id="ProtNLM"/>
    </source>
</evidence>
<organism evidence="3 4">
    <name type="scientific">Letharia lupina</name>
    <dbReference type="NCBI Taxonomy" id="560253"/>
    <lineage>
        <taxon>Eukaryota</taxon>
        <taxon>Fungi</taxon>
        <taxon>Dikarya</taxon>
        <taxon>Ascomycota</taxon>
        <taxon>Pezizomycotina</taxon>
        <taxon>Lecanoromycetes</taxon>
        <taxon>OSLEUM clade</taxon>
        <taxon>Lecanoromycetidae</taxon>
        <taxon>Lecanorales</taxon>
        <taxon>Lecanorineae</taxon>
        <taxon>Parmeliaceae</taxon>
        <taxon>Letharia</taxon>
    </lineage>
</organism>
<feature type="transmembrane region" description="Helical" evidence="2">
    <location>
        <begin position="52"/>
        <end position="73"/>
    </location>
</feature>
<sequence length="502" mass="54469">MGRQAIFLSDEKPEDVEGYPDYSKNGDKLRPSAKHFPIGSETEASASPIRVFVKWALICTLIVLAMTFTLELFEPQSSKARRSLRKTVYYGEIPKTCPGTKHRKTLSFDFNKPTELAFAQESHDLKRHGPDFGFVRTVGKVEVLKQDSLSNVRIALDIRSSDPQLTSSESLSVVKSGSALTVKTPRRTPRESSSAGGAELPCIYVAATVSIPPGTTLENLGIKTETLSVTFFPGLDYAITNRTEINAHSASLSLATDEPPSIVINSRETRIHLNSGSVTGSYPLYDTLDISTTSGSIDIDVEPKDAEEGNVQPAILRLSSQSGSIRALTSTVSVPARDYQMTVKSLSGSIDATLLHGSRTSMRSNNGRINADLYPYGHNDSRTDINTHSQSGSTDITVHSSLSHPIDPIRKLYSEHHGLSGSLNLWYPAQWQGTVKGSTLSGGIDLDWDGLKVVKDEKRGWVKRTIEAVRGEGESQLIFSGKSGRVNLGGDSGGGVFAERKV</sequence>
<comment type="caution">
    <text evidence="3">The sequence shown here is derived from an EMBL/GenBank/DDBJ whole genome shotgun (WGS) entry which is preliminary data.</text>
</comment>
<reference evidence="3 4" key="1">
    <citation type="journal article" date="2020" name="Genomics">
        <title>Complete, high-quality genomes from long-read metagenomic sequencing of two wolf lichen thalli reveals enigmatic genome architecture.</title>
        <authorList>
            <person name="McKenzie S.K."/>
            <person name="Walston R.F."/>
            <person name="Allen J.L."/>
        </authorList>
    </citation>
    <scope>NUCLEOTIDE SEQUENCE [LARGE SCALE GENOMIC DNA]</scope>
    <source>
        <strain evidence="3">WasteWater1</strain>
    </source>
</reference>
<dbReference type="AlphaFoldDB" id="A0A8H6CGM8"/>
<evidence type="ECO:0000313" key="3">
    <source>
        <dbReference type="EMBL" id="KAF6222826.1"/>
    </source>
</evidence>
<accession>A0A8H6CGM8</accession>
<keyword evidence="4" id="KW-1185">Reference proteome</keyword>
<name>A0A8H6CGM8_9LECA</name>
<keyword evidence="2" id="KW-1133">Transmembrane helix</keyword>
<dbReference type="Proteomes" id="UP000593566">
    <property type="component" value="Unassembled WGS sequence"/>
</dbReference>
<protein>
    <recommendedName>
        <fullName evidence="5">Adhesin domain-containing protein</fullName>
    </recommendedName>
</protein>
<keyword evidence="2" id="KW-0472">Membrane</keyword>
<feature type="region of interest" description="Disordered" evidence="1">
    <location>
        <begin position="176"/>
        <end position="196"/>
    </location>
</feature>
<evidence type="ECO:0000313" key="4">
    <source>
        <dbReference type="Proteomes" id="UP000593566"/>
    </source>
</evidence>
<keyword evidence="2" id="KW-0812">Transmembrane</keyword>
<proteinExistence type="predicted"/>
<evidence type="ECO:0000256" key="2">
    <source>
        <dbReference type="SAM" id="Phobius"/>
    </source>
</evidence>
<gene>
    <name evidence="3" type="ORF">HO133_000877</name>
</gene>
<dbReference type="EMBL" id="JACCJB010000011">
    <property type="protein sequence ID" value="KAF6222826.1"/>
    <property type="molecule type" value="Genomic_DNA"/>
</dbReference>
<dbReference type="GeneID" id="59329295"/>
<evidence type="ECO:0000256" key="1">
    <source>
        <dbReference type="SAM" id="MobiDB-lite"/>
    </source>
</evidence>
<feature type="region of interest" description="Disordered" evidence="1">
    <location>
        <begin position="1"/>
        <end position="34"/>
    </location>
</feature>
<dbReference type="RefSeq" id="XP_037152172.1">
    <property type="nucleotide sequence ID" value="XM_037291810.1"/>
</dbReference>